<dbReference type="PANTHER" id="PTHR32448">
    <property type="entry name" value="OS08G0158400 PROTEIN"/>
    <property type="match status" value="1"/>
</dbReference>
<protein>
    <submittedName>
        <fullName evidence="2">Predicted protein</fullName>
    </submittedName>
</protein>
<organism evidence="3">
    <name type="scientific">Naegleria gruberi</name>
    <name type="common">Amoeba</name>
    <dbReference type="NCBI Taxonomy" id="5762"/>
    <lineage>
        <taxon>Eukaryota</taxon>
        <taxon>Discoba</taxon>
        <taxon>Heterolobosea</taxon>
        <taxon>Tetramitia</taxon>
        <taxon>Eutetramitia</taxon>
        <taxon>Vahlkampfiidae</taxon>
        <taxon>Naegleria</taxon>
    </lineage>
</organism>
<accession>D2VQR0</accession>
<keyword evidence="3" id="KW-1185">Reference proteome</keyword>
<sequence length="310" mass="36773">MEIINHDSKLLKINQTNEFNDLFWAMKGGGNGNFGVIVSLSFKLIKAPKMVIKYDLHWNNYNNIYKVFNIWQKLAPHTDNRLTSQFTIFNNSFASQGLFIDGTENELKLLLNNLIESSRENMDQLNFKIYSYYDSILDYAQCKNEQDCLNEMKKQPSIENPILYKTKSSYAFKEIPKEGIDYFIETIPKLQLQSSSFICVQFDSYGGAIRENDINLVKSSFPHRLALYHAQYMIYYSNRNERYQVEQFINHLYDLTVPFLSPHSYVNYCDAYLKDYEFAYYSINMFKLRELKKKYDPFNLFKYEQSISFI</sequence>
<gene>
    <name evidence="2" type="ORF">NAEGRDRAFT_71314</name>
</gene>
<evidence type="ECO:0000313" key="3">
    <source>
        <dbReference type="Proteomes" id="UP000006671"/>
    </source>
</evidence>
<dbReference type="InParanoid" id="D2VQR0"/>
<dbReference type="Pfam" id="PF08031">
    <property type="entry name" value="BBE"/>
    <property type="match status" value="1"/>
</dbReference>
<dbReference type="Gene3D" id="3.40.462.20">
    <property type="match status" value="1"/>
</dbReference>
<dbReference type="GO" id="GO:0016491">
    <property type="term" value="F:oxidoreductase activity"/>
    <property type="evidence" value="ECO:0007669"/>
    <property type="project" value="InterPro"/>
</dbReference>
<dbReference type="GO" id="GO:0050660">
    <property type="term" value="F:flavin adenine dinucleotide binding"/>
    <property type="evidence" value="ECO:0007669"/>
    <property type="project" value="InterPro"/>
</dbReference>
<dbReference type="Gene3D" id="3.30.465.10">
    <property type="match status" value="1"/>
</dbReference>
<dbReference type="InterPro" id="IPR036318">
    <property type="entry name" value="FAD-bd_PCMH-like_sf"/>
</dbReference>
<dbReference type="STRING" id="5762.D2VQR0"/>
<dbReference type="RefSeq" id="XP_002673432.1">
    <property type="nucleotide sequence ID" value="XM_002673386.1"/>
</dbReference>
<evidence type="ECO:0000259" key="1">
    <source>
        <dbReference type="Pfam" id="PF08031"/>
    </source>
</evidence>
<dbReference type="EMBL" id="GG738890">
    <property type="protein sequence ID" value="EFC40688.1"/>
    <property type="molecule type" value="Genomic_DNA"/>
</dbReference>
<dbReference type="Proteomes" id="UP000006671">
    <property type="component" value="Unassembled WGS sequence"/>
</dbReference>
<name>D2VQR0_NAEGR</name>
<dbReference type="AlphaFoldDB" id="D2VQR0"/>
<evidence type="ECO:0000313" key="2">
    <source>
        <dbReference type="EMBL" id="EFC40688.1"/>
    </source>
</evidence>
<dbReference type="InterPro" id="IPR016169">
    <property type="entry name" value="FAD-bd_PCMH_sub2"/>
</dbReference>
<dbReference type="GeneID" id="8864603"/>
<reference evidence="2 3" key="1">
    <citation type="journal article" date="2010" name="Cell">
        <title>The genome of Naegleria gruberi illuminates early eukaryotic versatility.</title>
        <authorList>
            <person name="Fritz-Laylin L.K."/>
            <person name="Prochnik S.E."/>
            <person name="Ginger M.L."/>
            <person name="Dacks J.B."/>
            <person name="Carpenter M.L."/>
            <person name="Field M.C."/>
            <person name="Kuo A."/>
            <person name="Paredez A."/>
            <person name="Chapman J."/>
            <person name="Pham J."/>
            <person name="Shu S."/>
            <person name="Neupane R."/>
            <person name="Cipriano M."/>
            <person name="Mancuso J."/>
            <person name="Tu H."/>
            <person name="Salamov A."/>
            <person name="Lindquist E."/>
            <person name="Shapiro H."/>
            <person name="Lucas S."/>
            <person name="Grigoriev I.V."/>
            <person name="Cande W.Z."/>
            <person name="Fulton C."/>
            <person name="Rokhsar D.S."/>
            <person name="Dawson S.C."/>
        </authorList>
    </citation>
    <scope>NUCLEOTIDE SEQUENCE [LARGE SCALE GENOMIC DNA]</scope>
    <source>
        <strain evidence="2 3">NEG-M</strain>
    </source>
</reference>
<proteinExistence type="predicted"/>
<dbReference type="SUPFAM" id="SSF56176">
    <property type="entry name" value="FAD-binding/transporter-associated domain-like"/>
    <property type="match status" value="1"/>
</dbReference>
<dbReference type="OrthoDB" id="415825at2759"/>
<feature type="domain" description="Berberine/berberine-like" evidence="1">
    <location>
        <begin position="264"/>
        <end position="307"/>
    </location>
</feature>
<dbReference type="KEGG" id="ngr:NAEGRDRAFT_71314"/>
<dbReference type="InterPro" id="IPR012951">
    <property type="entry name" value="BBE"/>
</dbReference>
<dbReference type="VEuPathDB" id="AmoebaDB:NAEGRDRAFT_71314"/>